<protein>
    <submittedName>
        <fullName evidence="1">Uncharacterized protein</fullName>
    </submittedName>
</protein>
<accession>A0A0C2I7V4</accession>
<dbReference type="AlphaFoldDB" id="A0A0C2I7V4"/>
<evidence type="ECO:0000313" key="1">
    <source>
        <dbReference type="EMBL" id="KIH82995.1"/>
    </source>
</evidence>
<sequence length="40" mass="4102">MVDQRYARSFAIDGTIDAPASLASTIADGLAEHGIIVSAP</sequence>
<comment type="caution">
    <text evidence="1">The sequence shown here is derived from an EMBL/GenBank/DDBJ whole genome shotgun (WGS) entry which is preliminary data.</text>
</comment>
<organism evidence="1 2">
    <name type="scientific">Pseudomonas batumici</name>
    <dbReference type="NCBI Taxonomy" id="226910"/>
    <lineage>
        <taxon>Bacteria</taxon>
        <taxon>Pseudomonadati</taxon>
        <taxon>Pseudomonadota</taxon>
        <taxon>Gammaproteobacteria</taxon>
        <taxon>Pseudomonadales</taxon>
        <taxon>Pseudomonadaceae</taxon>
        <taxon>Pseudomonas</taxon>
    </lineage>
</organism>
<dbReference type="PATRIC" id="fig|226910.6.peg.3173"/>
<proteinExistence type="predicted"/>
<evidence type="ECO:0000313" key="2">
    <source>
        <dbReference type="Proteomes" id="UP000031535"/>
    </source>
</evidence>
<dbReference type="EMBL" id="JXDG01000041">
    <property type="protein sequence ID" value="KIH82995.1"/>
    <property type="molecule type" value="Genomic_DNA"/>
</dbReference>
<keyword evidence="2" id="KW-1185">Reference proteome</keyword>
<gene>
    <name evidence="1" type="ORF">UCMB321_3185</name>
</gene>
<name>A0A0C2I7V4_9PSED</name>
<dbReference type="Proteomes" id="UP000031535">
    <property type="component" value="Unassembled WGS sequence"/>
</dbReference>
<reference evidence="1 2" key="1">
    <citation type="submission" date="2015-01" db="EMBL/GenBank/DDBJ databases">
        <title>Complete genome of Pseudomonas batumici UCM B-321 producer of the batumin antibiotic with strong antistaphilococcal and potential anticancer activity.</title>
        <authorList>
            <person name="Klochko V.V."/>
            <person name="Zelena L.B."/>
            <person name="Elena K.A."/>
            <person name="Reva O.N."/>
        </authorList>
    </citation>
    <scope>NUCLEOTIDE SEQUENCE [LARGE SCALE GENOMIC DNA]</scope>
    <source>
        <strain evidence="1 2">UCM B-321</strain>
    </source>
</reference>